<dbReference type="GO" id="GO:0008378">
    <property type="term" value="F:galactosyltransferase activity"/>
    <property type="evidence" value="ECO:0007669"/>
    <property type="project" value="TreeGrafter"/>
</dbReference>
<keyword evidence="12 13" id="KW-0464">Manganese</keyword>
<evidence type="ECO:0000256" key="6">
    <source>
        <dbReference type="ARBA" id="ARBA00022679"/>
    </source>
</evidence>
<evidence type="ECO:0000256" key="5">
    <source>
        <dbReference type="ARBA" id="ARBA00022676"/>
    </source>
</evidence>
<comment type="cofactor">
    <cofactor evidence="1 13">
        <name>Mn(2+)</name>
        <dbReference type="ChEBI" id="CHEBI:29035"/>
    </cofactor>
</comment>
<gene>
    <name evidence="14" type="ORF">TRITD_7Bv1G123820</name>
</gene>
<name>A0A9R1C143_TRITD</name>
<dbReference type="PANTHER" id="PTHR11214:SF123">
    <property type="entry name" value="BETA-1,6-GALACTOSYLTRANSFERASE GALT31A"/>
    <property type="match status" value="1"/>
</dbReference>
<evidence type="ECO:0000256" key="9">
    <source>
        <dbReference type="ARBA" id="ARBA00022989"/>
    </source>
</evidence>
<keyword evidence="6" id="KW-0808">Transferase</keyword>
<comment type="similarity">
    <text evidence="4 13">Belongs to the glycosyltransferase 31 family.</text>
</comment>
<dbReference type="EMBL" id="LT934124">
    <property type="protein sequence ID" value="VAI88383.1"/>
    <property type="molecule type" value="Genomic_DNA"/>
</dbReference>
<organism evidence="14 15">
    <name type="scientific">Triticum turgidum subsp. durum</name>
    <name type="common">Durum wheat</name>
    <name type="synonym">Triticum durum</name>
    <dbReference type="NCBI Taxonomy" id="4567"/>
    <lineage>
        <taxon>Eukaryota</taxon>
        <taxon>Viridiplantae</taxon>
        <taxon>Streptophyta</taxon>
        <taxon>Embryophyta</taxon>
        <taxon>Tracheophyta</taxon>
        <taxon>Spermatophyta</taxon>
        <taxon>Magnoliopsida</taxon>
        <taxon>Liliopsida</taxon>
        <taxon>Poales</taxon>
        <taxon>Poaceae</taxon>
        <taxon>BOP clade</taxon>
        <taxon>Pooideae</taxon>
        <taxon>Triticodae</taxon>
        <taxon>Triticeae</taxon>
        <taxon>Triticinae</taxon>
        <taxon>Triticum</taxon>
    </lineage>
</organism>
<proteinExistence type="inferred from homology"/>
<evidence type="ECO:0000256" key="10">
    <source>
        <dbReference type="ARBA" id="ARBA00023034"/>
    </source>
</evidence>
<keyword evidence="5 13" id="KW-0328">Glycosyltransferase</keyword>
<dbReference type="EC" id="2.4.1.-" evidence="13"/>
<dbReference type="Proteomes" id="UP000324705">
    <property type="component" value="Chromosome 7B"/>
</dbReference>
<evidence type="ECO:0000256" key="3">
    <source>
        <dbReference type="ARBA" id="ARBA00004922"/>
    </source>
</evidence>
<evidence type="ECO:0000313" key="14">
    <source>
        <dbReference type="EMBL" id="VAI88383.1"/>
    </source>
</evidence>
<dbReference type="PANTHER" id="PTHR11214">
    <property type="entry name" value="BETA-1,3-N-ACETYLGLUCOSAMINYLTRANSFERASE"/>
    <property type="match status" value="1"/>
</dbReference>
<dbReference type="Pfam" id="PF01762">
    <property type="entry name" value="Galactosyl_T"/>
    <property type="match status" value="1"/>
</dbReference>
<evidence type="ECO:0000256" key="7">
    <source>
        <dbReference type="ARBA" id="ARBA00022692"/>
    </source>
</evidence>
<keyword evidence="7" id="KW-0812">Transmembrane</keyword>
<dbReference type="AlphaFoldDB" id="A0A9R1C143"/>
<keyword evidence="10 13" id="KW-0333">Golgi apparatus</keyword>
<keyword evidence="15" id="KW-1185">Reference proteome</keyword>
<evidence type="ECO:0000256" key="12">
    <source>
        <dbReference type="ARBA" id="ARBA00023211"/>
    </source>
</evidence>
<evidence type="ECO:0000256" key="2">
    <source>
        <dbReference type="ARBA" id="ARBA00004323"/>
    </source>
</evidence>
<accession>A0A9R1C143</accession>
<evidence type="ECO:0000313" key="15">
    <source>
        <dbReference type="Proteomes" id="UP000324705"/>
    </source>
</evidence>
<dbReference type="InterPro" id="IPR002659">
    <property type="entry name" value="Glyco_trans_31"/>
</dbReference>
<keyword evidence="9" id="KW-1133">Transmembrane helix</keyword>
<evidence type="ECO:0000256" key="1">
    <source>
        <dbReference type="ARBA" id="ARBA00001936"/>
    </source>
</evidence>
<evidence type="ECO:0000256" key="13">
    <source>
        <dbReference type="RuleBase" id="RU363063"/>
    </source>
</evidence>
<comment type="subcellular location">
    <subcellularLocation>
        <location evidence="2 13">Golgi apparatus membrane</location>
        <topology evidence="2 13">Single-pass type II membrane protein</topology>
    </subcellularLocation>
</comment>
<evidence type="ECO:0000256" key="11">
    <source>
        <dbReference type="ARBA" id="ARBA00023136"/>
    </source>
</evidence>
<sequence>MLSQAQTREVVIALDRTISDIEMRLAAARAAQMRNQGVSPSDSAADHGNMRPRLLFVMGIMTTFGNRRRRDSIRKTWMPQGERLRRLEKDKGIVMRFVIGRSANPGPDSEVERAMDAEDKEYNDILRLNHVEGQDRLPLKIQMFLSSVLSTWDADFYVKVDDDVHVNIGMPTLHRTLCCW</sequence>
<comment type="pathway">
    <text evidence="3">Protein modification; protein glycosylation.</text>
</comment>
<evidence type="ECO:0000256" key="8">
    <source>
        <dbReference type="ARBA" id="ARBA00022968"/>
    </source>
</evidence>
<dbReference type="Gene3D" id="3.90.550.50">
    <property type="match status" value="1"/>
</dbReference>
<dbReference type="GO" id="GO:0000139">
    <property type="term" value="C:Golgi membrane"/>
    <property type="evidence" value="ECO:0007669"/>
    <property type="project" value="UniProtKB-SubCell"/>
</dbReference>
<protein>
    <recommendedName>
        <fullName evidence="13">Hexosyltransferase</fullName>
        <ecNumber evidence="13">2.4.1.-</ecNumber>
    </recommendedName>
</protein>
<dbReference type="Gramene" id="TRITD7Bv1G123820.6">
    <property type="protein sequence ID" value="TRITD7Bv1G123820.6"/>
    <property type="gene ID" value="TRITD7Bv1G123820"/>
</dbReference>
<reference evidence="14 15" key="1">
    <citation type="submission" date="2017-09" db="EMBL/GenBank/DDBJ databases">
        <authorList>
            <consortium name="International Durum Wheat Genome Sequencing Consortium (IDWGSC)"/>
            <person name="Milanesi L."/>
        </authorList>
    </citation>
    <scope>NUCLEOTIDE SEQUENCE [LARGE SCALE GENOMIC DNA]</scope>
    <source>
        <strain evidence="15">cv. Svevo</strain>
    </source>
</reference>
<evidence type="ECO:0000256" key="4">
    <source>
        <dbReference type="ARBA" id="ARBA00008661"/>
    </source>
</evidence>
<keyword evidence="11" id="KW-0472">Membrane</keyword>
<keyword evidence="8" id="KW-0735">Signal-anchor</keyword>